<feature type="region of interest" description="Disordered" evidence="4">
    <location>
        <begin position="232"/>
        <end position="347"/>
    </location>
</feature>
<dbReference type="Gene3D" id="1.25.40.20">
    <property type="entry name" value="Ankyrin repeat-containing domain"/>
    <property type="match status" value="2"/>
</dbReference>
<feature type="region of interest" description="Disordered" evidence="4">
    <location>
        <begin position="361"/>
        <end position="548"/>
    </location>
</feature>
<feature type="repeat" description="ANK" evidence="3">
    <location>
        <begin position="127"/>
        <end position="159"/>
    </location>
</feature>
<reference evidence="5 6" key="1">
    <citation type="journal article" date="2019" name="Nat. Ecol. Evol.">
        <title>Megaphylogeny resolves global patterns of mushroom evolution.</title>
        <authorList>
            <person name="Varga T."/>
            <person name="Krizsan K."/>
            <person name="Foldi C."/>
            <person name="Dima B."/>
            <person name="Sanchez-Garcia M."/>
            <person name="Sanchez-Ramirez S."/>
            <person name="Szollosi G.J."/>
            <person name="Szarkandi J.G."/>
            <person name="Papp V."/>
            <person name="Albert L."/>
            <person name="Andreopoulos W."/>
            <person name="Angelini C."/>
            <person name="Antonin V."/>
            <person name="Barry K.W."/>
            <person name="Bougher N.L."/>
            <person name="Buchanan P."/>
            <person name="Buyck B."/>
            <person name="Bense V."/>
            <person name="Catcheside P."/>
            <person name="Chovatia M."/>
            <person name="Cooper J."/>
            <person name="Damon W."/>
            <person name="Desjardin D."/>
            <person name="Finy P."/>
            <person name="Geml J."/>
            <person name="Haridas S."/>
            <person name="Hughes K."/>
            <person name="Justo A."/>
            <person name="Karasinski D."/>
            <person name="Kautmanova I."/>
            <person name="Kiss B."/>
            <person name="Kocsube S."/>
            <person name="Kotiranta H."/>
            <person name="LaButti K.M."/>
            <person name="Lechner B.E."/>
            <person name="Liimatainen K."/>
            <person name="Lipzen A."/>
            <person name="Lukacs Z."/>
            <person name="Mihaltcheva S."/>
            <person name="Morgado L.N."/>
            <person name="Niskanen T."/>
            <person name="Noordeloos M.E."/>
            <person name="Ohm R.A."/>
            <person name="Ortiz-Santana B."/>
            <person name="Ovrebo C."/>
            <person name="Racz N."/>
            <person name="Riley R."/>
            <person name="Savchenko A."/>
            <person name="Shiryaev A."/>
            <person name="Soop K."/>
            <person name="Spirin V."/>
            <person name="Szebenyi C."/>
            <person name="Tomsovsky M."/>
            <person name="Tulloss R.E."/>
            <person name="Uehling J."/>
            <person name="Grigoriev I.V."/>
            <person name="Vagvolgyi C."/>
            <person name="Papp T."/>
            <person name="Martin F.M."/>
            <person name="Miettinen O."/>
            <person name="Hibbett D.S."/>
            <person name="Nagy L.G."/>
        </authorList>
    </citation>
    <scope>NUCLEOTIDE SEQUENCE [LARGE SCALE GENOMIC DNA]</scope>
    <source>
        <strain evidence="5 6">CBS 121175</strain>
    </source>
</reference>
<name>A0A5C3LL41_COPMA</name>
<evidence type="ECO:0000256" key="4">
    <source>
        <dbReference type="SAM" id="MobiDB-lite"/>
    </source>
</evidence>
<dbReference type="EMBL" id="ML210150">
    <property type="protein sequence ID" value="TFK29391.1"/>
    <property type="molecule type" value="Genomic_DNA"/>
</dbReference>
<feature type="compositionally biased region" description="Low complexity" evidence="4">
    <location>
        <begin position="264"/>
        <end position="278"/>
    </location>
</feature>
<gene>
    <name evidence="5" type="ORF">FA15DRAFT_664336</name>
</gene>
<dbReference type="SMART" id="SM00248">
    <property type="entry name" value="ANK"/>
    <property type="match status" value="3"/>
</dbReference>
<dbReference type="PRINTS" id="PR01415">
    <property type="entry name" value="ANKYRIN"/>
</dbReference>
<dbReference type="PANTHER" id="PTHR24171">
    <property type="entry name" value="ANKYRIN REPEAT DOMAIN-CONTAINING PROTEIN 39-RELATED"/>
    <property type="match status" value="1"/>
</dbReference>
<dbReference type="Proteomes" id="UP000307440">
    <property type="component" value="Unassembled WGS sequence"/>
</dbReference>
<protein>
    <submittedName>
        <fullName evidence="5">Ankyrin</fullName>
    </submittedName>
</protein>
<feature type="compositionally biased region" description="Polar residues" evidence="4">
    <location>
        <begin position="366"/>
        <end position="391"/>
    </location>
</feature>
<organism evidence="5 6">
    <name type="scientific">Coprinopsis marcescibilis</name>
    <name type="common">Agaric fungus</name>
    <name type="synonym">Psathyrella marcescibilis</name>
    <dbReference type="NCBI Taxonomy" id="230819"/>
    <lineage>
        <taxon>Eukaryota</taxon>
        <taxon>Fungi</taxon>
        <taxon>Dikarya</taxon>
        <taxon>Basidiomycota</taxon>
        <taxon>Agaricomycotina</taxon>
        <taxon>Agaricomycetes</taxon>
        <taxon>Agaricomycetidae</taxon>
        <taxon>Agaricales</taxon>
        <taxon>Agaricineae</taxon>
        <taxon>Psathyrellaceae</taxon>
        <taxon>Coprinopsis</taxon>
    </lineage>
</organism>
<evidence type="ECO:0000256" key="3">
    <source>
        <dbReference type="PROSITE-ProRule" id="PRU00023"/>
    </source>
</evidence>
<keyword evidence="2 3" id="KW-0040">ANK repeat</keyword>
<evidence type="ECO:0000313" key="5">
    <source>
        <dbReference type="EMBL" id="TFK29391.1"/>
    </source>
</evidence>
<feature type="compositionally biased region" description="Low complexity" evidence="4">
    <location>
        <begin position="324"/>
        <end position="341"/>
    </location>
</feature>
<sequence length="548" mass="59763">MAEKDPTARLRRAVKENNLFLVKRLIQRTDMRNPDVAPRRYTSLAWAAVMGHEETFEFLLSAGHDERELSKDFENNTILMLLADQKPPPANPYSASSTPQDTTGAALRMARLYYDRYPWTLDWSNVHGKTALHIAALRGNEELVRMLCDLGADVNLADNLGNTPLHYASAWGHVTIVQLLIERGCQYTAKNNENFTALDYAYSFSTREALQESVRRQFELNKEKRRHIFAQAAARGTERSQPSSPIPIPPPVPTKDREIPPRLRSGSGTSRTTATSDSGDIDVLTPGQASFISSSPSHPSTTSSSLFANHRRRAPSTSNGYAKPLNPSNSLLSANSPNSVSGLNPIATRMRERDADAMEKFRRNRSGSSSTDNNLSVNGSTNGSGQMSAGLSPNAEEFQRGSDHLSGSMTPRRLRPSFSAAQLRTTPASSAITTANGAPHSESRTRSGTNPTSTVPPLLKRSPSISSSLRSMISPDRASYEDPRSYMGPPSQYAQFPEPPKTPEGGNTPTVSSNRRKGLHILGKPLSGFDSSGSNHRRGMSATSVRGS</sequence>
<keyword evidence="6" id="KW-1185">Reference proteome</keyword>
<dbReference type="PROSITE" id="PS50297">
    <property type="entry name" value="ANK_REP_REGION"/>
    <property type="match status" value="2"/>
</dbReference>
<feature type="compositionally biased region" description="Low complexity" evidence="4">
    <location>
        <begin position="293"/>
        <end position="305"/>
    </location>
</feature>
<feature type="repeat" description="ANK" evidence="3">
    <location>
        <begin position="160"/>
        <end position="192"/>
    </location>
</feature>
<proteinExistence type="predicted"/>
<evidence type="ECO:0000256" key="1">
    <source>
        <dbReference type="ARBA" id="ARBA00022737"/>
    </source>
</evidence>
<feature type="compositionally biased region" description="Polar residues" evidence="4">
    <location>
        <begin position="419"/>
        <end position="436"/>
    </location>
</feature>
<feature type="compositionally biased region" description="Pro residues" evidence="4">
    <location>
        <begin position="244"/>
        <end position="253"/>
    </location>
</feature>
<dbReference type="PROSITE" id="PS50088">
    <property type="entry name" value="ANK_REPEAT"/>
    <property type="match status" value="2"/>
</dbReference>
<keyword evidence="1" id="KW-0677">Repeat</keyword>
<evidence type="ECO:0000256" key="2">
    <source>
        <dbReference type="ARBA" id="ARBA00023043"/>
    </source>
</evidence>
<dbReference type="SUPFAM" id="SSF48403">
    <property type="entry name" value="Ankyrin repeat"/>
    <property type="match status" value="1"/>
</dbReference>
<dbReference type="AlphaFoldDB" id="A0A5C3LL41"/>
<dbReference type="InterPro" id="IPR036770">
    <property type="entry name" value="Ankyrin_rpt-contain_sf"/>
</dbReference>
<evidence type="ECO:0000313" key="6">
    <source>
        <dbReference type="Proteomes" id="UP000307440"/>
    </source>
</evidence>
<dbReference type="OrthoDB" id="341259at2759"/>
<feature type="compositionally biased region" description="Polar residues" evidence="4">
    <location>
        <begin position="446"/>
        <end position="455"/>
    </location>
</feature>
<feature type="compositionally biased region" description="Low complexity" evidence="4">
    <location>
        <begin position="456"/>
        <end position="475"/>
    </location>
</feature>
<dbReference type="InterPro" id="IPR002110">
    <property type="entry name" value="Ankyrin_rpt"/>
</dbReference>
<dbReference type="STRING" id="230819.A0A5C3LL41"/>
<dbReference type="Pfam" id="PF12796">
    <property type="entry name" value="Ank_2"/>
    <property type="match status" value="1"/>
</dbReference>
<accession>A0A5C3LL41</accession>